<keyword evidence="1 11" id="KW-0235">DNA replication</keyword>
<dbReference type="NCBIfam" id="NF008035">
    <property type="entry name" value="PRK10767.1"/>
    <property type="match status" value="1"/>
</dbReference>
<dbReference type="InterPro" id="IPR002939">
    <property type="entry name" value="DnaJ_C"/>
</dbReference>
<sequence length="380" mass="40966">MAKRDYYEVLGVEKGASKDDIKKGYRKLAVKYHPDRNPGNKEAEEKFREATEAYEILSDDQKRPLYDQYGFAGVEGMNQGGTGYSHAFNDFSDLFGGMGGGFGDIFENIFGGGFGGSSKRRSSSDPAQGSSLRYDLDLGFKDAVYGTKIEIKFQHNEICESCHGTGCSAGSSKKTCTSCHGEGQIRRSAGFFAVQQTCPTCNGSGTIIENPCSICHGSGVQVKSKKMTLSIPAGVDDGKRITIPHQGNAGANGGPSGDLIVFLHVARHPYFERDGQDLYCAVPVTMVQAAIGATINISSLDEKKIEIKIPAGTPHGKVLRVKGEGVPFTGSTRKGDLYVKIMVQIPQRMSSQQRALLEEYSRIEGSTTSPNLMPLSSLGR</sequence>
<keyword evidence="6 11" id="KW-0346">Stress response</keyword>
<dbReference type="InterPro" id="IPR001623">
    <property type="entry name" value="DnaJ_domain"/>
</dbReference>
<dbReference type="AlphaFoldDB" id="A0A975IF05"/>
<feature type="binding site" evidence="11">
    <location>
        <position position="212"/>
    </location>
    <ligand>
        <name>Zn(2+)</name>
        <dbReference type="ChEBI" id="CHEBI:29105"/>
        <label>1</label>
    </ligand>
</feature>
<dbReference type="PRINTS" id="PR00625">
    <property type="entry name" value="JDOMAIN"/>
</dbReference>
<feature type="zinc finger region" description="CR-type" evidence="12">
    <location>
        <begin position="146"/>
        <end position="224"/>
    </location>
</feature>
<evidence type="ECO:0000256" key="12">
    <source>
        <dbReference type="PROSITE-ProRule" id="PRU00546"/>
    </source>
</evidence>
<feature type="binding site" evidence="11">
    <location>
        <position position="162"/>
    </location>
    <ligand>
        <name>Zn(2+)</name>
        <dbReference type="ChEBI" id="CHEBI:29105"/>
        <label>1</label>
    </ligand>
</feature>
<keyword evidence="7 11" id="KW-0143">Chaperone</keyword>
<evidence type="ECO:0000259" key="14">
    <source>
        <dbReference type="PROSITE" id="PS51188"/>
    </source>
</evidence>
<feature type="repeat" description="CXXCXGXG motif" evidence="11">
    <location>
        <begin position="212"/>
        <end position="219"/>
    </location>
</feature>
<dbReference type="InterPro" id="IPR001305">
    <property type="entry name" value="HSP_DnaJ_Cys-rich_dom"/>
</dbReference>
<evidence type="ECO:0000256" key="7">
    <source>
        <dbReference type="ARBA" id="ARBA00023186"/>
    </source>
</evidence>
<dbReference type="GO" id="GO:0008270">
    <property type="term" value="F:zinc ion binding"/>
    <property type="evidence" value="ECO:0007669"/>
    <property type="project" value="UniProtKB-UniRule"/>
</dbReference>
<evidence type="ECO:0000256" key="11">
    <source>
        <dbReference type="HAMAP-Rule" id="MF_01152"/>
    </source>
</evidence>
<evidence type="ECO:0000256" key="8">
    <source>
        <dbReference type="ARBA" id="ARBA00053423"/>
    </source>
</evidence>
<keyword evidence="5 11" id="KW-0862">Zinc</keyword>
<dbReference type="CDD" id="cd10719">
    <property type="entry name" value="DnaJ_zf"/>
    <property type="match status" value="1"/>
</dbReference>
<organism evidence="15 16">
    <name type="scientific">Treponema parvum</name>
    <dbReference type="NCBI Taxonomy" id="138851"/>
    <lineage>
        <taxon>Bacteria</taxon>
        <taxon>Pseudomonadati</taxon>
        <taxon>Spirochaetota</taxon>
        <taxon>Spirochaetia</taxon>
        <taxon>Spirochaetales</taxon>
        <taxon>Treponemataceae</taxon>
        <taxon>Treponema</taxon>
    </lineage>
</organism>
<dbReference type="GO" id="GO:0005737">
    <property type="term" value="C:cytoplasm"/>
    <property type="evidence" value="ECO:0007669"/>
    <property type="project" value="UniProtKB-SubCell"/>
</dbReference>
<dbReference type="GO" id="GO:0005524">
    <property type="term" value="F:ATP binding"/>
    <property type="evidence" value="ECO:0007669"/>
    <property type="project" value="InterPro"/>
</dbReference>
<evidence type="ECO:0000256" key="10">
    <source>
        <dbReference type="ARBA" id="ARBA00067609"/>
    </source>
</evidence>
<dbReference type="PROSITE" id="PS50076">
    <property type="entry name" value="DNAJ_2"/>
    <property type="match status" value="1"/>
</dbReference>
<dbReference type="GO" id="GO:0031072">
    <property type="term" value="F:heat shock protein binding"/>
    <property type="evidence" value="ECO:0007669"/>
    <property type="project" value="InterPro"/>
</dbReference>
<comment type="cofactor">
    <cofactor evidence="11">
        <name>Zn(2+)</name>
        <dbReference type="ChEBI" id="CHEBI:29105"/>
    </cofactor>
    <text evidence="11">Binds 2 Zn(2+) ions per monomer.</text>
</comment>
<dbReference type="GO" id="GO:0042026">
    <property type="term" value="P:protein refolding"/>
    <property type="evidence" value="ECO:0007669"/>
    <property type="project" value="TreeGrafter"/>
</dbReference>
<dbReference type="PROSITE" id="PS51188">
    <property type="entry name" value="ZF_CR"/>
    <property type="match status" value="1"/>
</dbReference>
<keyword evidence="3 11" id="KW-0677">Repeat</keyword>
<evidence type="ECO:0000313" key="16">
    <source>
        <dbReference type="Proteomes" id="UP000671908"/>
    </source>
</evidence>
<dbReference type="InterPro" id="IPR012724">
    <property type="entry name" value="DnaJ"/>
</dbReference>
<gene>
    <name evidence="11 15" type="primary">dnaJ</name>
    <name evidence="15" type="ORF">HRQ91_09220</name>
</gene>
<evidence type="ECO:0000256" key="5">
    <source>
        <dbReference type="ARBA" id="ARBA00022833"/>
    </source>
</evidence>
<feature type="domain" description="CR-type" evidence="14">
    <location>
        <begin position="146"/>
        <end position="224"/>
    </location>
</feature>
<comment type="domain">
    <text evidence="11">The J domain is necessary and sufficient to stimulate DnaK ATPase activity. Zinc center 1 plays an important role in the autonomous, DnaK-independent chaperone activity of DnaJ. Zinc center 2 is essential for interaction with DnaK and for DnaJ activity.</text>
</comment>
<dbReference type="FunFam" id="2.10.230.10:FF:000002">
    <property type="entry name" value="Molecular chaperone DnaJ"/>
    <property type="match status" value="1"/>
</dbReference>
<evidence type="ECO:0000256" key="6">
    <source>
        <dbReference type="ARBA" id="ARBA00023016"/>
    </source>
</evidence>
<dbReference type="GO" id="GO:0009408">
    <property type="term" value="P:response to heat"/>
    <property type="evidence" value="ECO:0007669"/>
    <property type="project" value="InterPro"/>
</dbReference>
<dbReference type="CDD" id="cd06257">
    <property type="entry name" value="DnaJ"/>
    <property type="match status" value="1"/>
</dbReference>
<evidence type="ECO:0000256" key="3">
    <source>
        <dbReference type="ARBA" id="ARBA00022737"/>
    </source>
</evidence>
<dbReference type="Pfam" id="PF01556">
    <property type="entry name" value="DnaJ_C"/>
    <property type="match status" value="1"/>
</dbReference>
<evidence type="ECO:0000256" key="2">
    <source>
        <dbReference type="ARBA" id="ARBA00022723"/>
    </source>
</evidence>
<dbReference type="InterPro" id="IPR018253">
    <property type="entry name" value="DnaJ_domain_CS"/>
</dbReference>
<dbReference type="PROSITE" id="PS00636">
    <property type="entry name" value="DNAJ_1"/>
    <property type="match status" value="1"/>
</dbReference>
<dbReference type="KEGG" id="tpav:HRQ91_09220"/>
<reference evidence="15 16" key="1">
    <citation type="journal article" date="2021" name="Microbiol. Resour. Announc.">
        <title>Complete Genome Sequences of Three Human Oral Treponema parvum Isolates.</title>
        <authorList>
            <person name="Zeng H."/>
            <person name="Watt R.M."/>
        </authorList>
    </citation>
    <scope>NUCLEOTIDE SEQUENCE [LARGE SCALE GENOMIC DNA]</scope>
    <source>
        <strain evidence="15 16">ATCC 700770</strain>
    </source>
</reference>
<protein>
    <recommendedName>
        <fullName evidence="10 11">Chaperone protein DnaJ</fullName>
    </recommendedName>
</protein>
<accession>A0A975IF05</accession>
<dbReference type="EMBL" id="CP054142">
    <property type="protein sequence ID" value="QTQ14625.1"/>
    <property type="molecule type" value="Genomic_DNA"/>
</dbReference>
<dbReference type="InterPro" id="IPR036869">
    <property type="entry name" value="J_dom_sf"/>
</dbReference>
<dbReference type="PANTHER" id="PTHR43096:SF10">
    <property type="entry name" value="CHAPERONE PROTEIN DNAJ A6, CHLOROPLASTIC"/>
    <property type="match status" value="1"/>
</dbReference>
<evidence type="ECO:0000256" key="1">
    <source>
        <dbReference type="ARBA" id="ARBA00022705"/>
    </source>
</evidence>
<feature type="binding site" evidence="11">
    <location>
        <position position="176"/>
    </location>
    <ligand>
        <name>Zn(2+)</name>
        <dbReference type="ChEBI" id="CHEBI:29105"/>
        <label>2</label>
    </ligand>
</feature>
<feature type="repeat" description="CXXCXGXG motif" evidence="11">
    <location>
        <begin position="159"/>
        <end position="166"/>
    </location>
</feature>
<dbReference type="Gene3D" id="2.60.260.20">
    <property type="entry name" value="Urease metallochaperone UreE, N-terminal domain"/>
    <property type="match status" value="2"/>
</dbReference>
<name>A0A975IF05_9SPIR</name>
<dbReference type="SUPFAM" id="SSF49493">
    <property type="entry name" value="HSP40/DnaJ peptide-binding domain"/>
    <property type="match status" value="2"/>
</dbReference>
<dbReference type="Proteomes" id="UP000671908">
    <property type="component" value="Chromosome"/>
</dbReference>
<dbReference type="SMART" id="SM00271">
    <property type="entry name" value="DnaJ"/>
    <property type="match status" value="1"/>
</dbReference>
<dbReference type="HAMAP" id="MF_01152">
    <property type="entry name" value="DnaJ"/>
    <property type="match status" value="1"/>
</dbReference>
<keyword evidence="4 11" id="KW-0863">Zinc-finger</keyword>
<dbReference type="SUPFAM" id="SSF57938">
    <property type="entry name" value="DnaJ/Hsp40 cysteine-rich domain"/>
    <property type="match status" value="1"/>
</dbReference>
<dbReference type="FunFam" id="2.60.260.20:FF:000005">
    <property type="entry name" value="Chaperone protein dnaJ 1, mitochondrial"/>
    <property type="match status" value="1"/>
</dbReference>
<dbReference type="Gene3D" id="2.10.230.10">
    <property type="entry name" value="Heat shock protein DnaJ, cysteine-rich domain"/>
    <property type="match status" value="1"/>
</dbReference>
<dbReference type="NCBIfam" id="TIGR02349">
    <property type="entry name" value="DnaJ_bact"/>
    <property type="match status" value="1"/>
</dbReference>
<comment type="similarity">
    <text evidence="9 11">Belongs to the DnaJ family.</text>
</comment>
<dbReference type="GO" id="GO:0051082">
    <property type="term" value="F:unfolded protein binding"/>
    <property type="evidence" value="ECO:0007669"/>
    <property type="project" value="UniProtKB-UniRule"/>
</dbReference>
<dbReference type="Gene3D" id="1.10.287.110">
    <property type="entry name" value="DnaJ domain"/>
    <property type="match status" value="1"/>
</dbReference>
<feature type="binding site" evidence="11">
    <location>
        <position position="159"/>
    </location>
    <ligand>
        <name>Zn(2+)</name>
        <dbReference type="ChEBI" id="CHEBI:29105"/>
        <label>1</label>
    </ligand>
</feature>
<feature type="repeat" description="CXXCXGXG motif" evidence="11">
    <location>
        <begin position="176"/>
        <end position="183"/>
    </location>
</feature>
<feature type="domain" description="J" evidence="13">
    <location>
        <begin position="5"/>
        <end position="70"/>
    </location>
</feature>
<feature type="binding site" evidence="11">
    <location>
        <position position="201"/>
    </location>
    <ligand>
        <name>Zn(2+)</name>
        <dbReference type="ChEBI" id="CHEBI:29105"/>
        <label>2</label>
    </ligand>
</feature>
<feature type="repeat" description="CXXCXGXG motif" evidence="11">
    <location>
        <begin position="198"/>
        <end position="205"/>
    </location>
</feature>
<keyword evidence="2 11" id="KW-0479">Metal-binding</keyword>
<comment type="subcellular location">
    <subcellularLocation>
        <location evidence="11">Cytoplasm</location>
    </subcellularLocation>
</comment>
<evidence type="ECO:0000313" key="15">
    <source>
        <dbReference type="EMBL" id="QTQ14625.1"/>
    </source>
</evidence>
<dbReference type="Pfam" id="PF00684">
    <property type="entry name" value="DnaJ_CXXCXGXG"/>
    <property type="match status" value="1"/>
</dbReference>
<feature type="binding site" evidence="11">
    <location>
        <position position="198"/>
    </location>
    <ligand>
        <name>Zn(2+)</name>
        <dbReference type="ChEBI" id="CHEBI:29105"/>
        <label>2</label>
    </ligand>
</feature>
<keyword evidence="16" id="KW-1185">Reference proteome</keyword>
<dbReference type="FunFam" id="1.10.287.110:FF:000034">
    <property type="entry name" value="Chaperone protein DnaJ"/>
    <property type="match status" value="1"/>
</dbReference>
<dbReference type="InterPro" id="IPR036410">
    <property type="entry name" value="HSP_DnaJ_Cys-rich_dom_sf"/>
</dbReference>
<evidence type="ECO:0000256" key="9">
    <source>
        <dbReference type="ARBA" id="ARBA00061004"/>
    </source>
</evidence>
<evidence type="ECO:0000256" key="4">
    <source>
        <dbReference type="ARBA" id="ARBA00022771"/>
    </source>
</evidence>
<feature type="binding site" evidence="11">
    <location>
        <position position="215"/>
    </location>
    <ligand>
        <name>Zn(2+)</name>
        <dbReference type="ChEBI" id="CHEBI:29105"/>
        <label>1</label>
    </ligand>
</feature>
<keyword evidence="11" id="KW-0963">Cytoplasm</keyword>
<proteinExistence type="inferred from homology"/>
<evidence type="ECO:0000259" key="13">
    <source>
        <dbReference type="PROSITE" id="PS50076"/>
    </source>
</evidence>
<comment type="subunit">
    <text evidence="11">Homodimer.</text>
</comment>
<dbReference type="SUPFAM" id="SSF46565">
    <property type="entry name" value="Chaperone J-domain"/>
    <property type="match status" value="1"/>
</dbReference>
<feature type="binding site" evidence="11">
    <location>
        <position position="179"/>
    </location>
    <ligand>
        <name>Zn(2+)</name>
        <dbReference type="ChEBI" id="CHEBI:29105"/>
        <label>2</label>
    </ligand>
</feature>
<dbReference type="CDD" id="cd10747">
    <property type="entry name" value="DnaJ_C"/>
    <property type="match status" value="1"/>
</dbReference>
<dbReference type="GO" id="GO:0006260">
    <property type="term" value="P:DNA replication"/>
    <property type="evidence" value="ECO:0007669"/>
    <property type="project" value="UniProtKB-KW"/>
</dbReference>
<dbReference type="RefSeq" id="WP_210119272.1">
    <property type="nucleotide sequence ID" value="NZ_CP054142.1"/>
</dbReference>
<dbReference type="InterPro" id="IPR008971">
    <property type="entry name" value="HSP40/DnaJ_pept-bd"/>
</dbReference>
<comment type="function">
    <text evidence="8 11">Participates actively in the response to hyperosmotic and heat shock by preventing the aggregation of stress-denatured proteins and by disaggregating proteins, also in an autonomous, DnaK-independent fashion. Unfolded proteins bind initially to DnaJ; upon interaction with the DnaJ-bound protein, DnaK hydrolyzes its bound ATP, resulting in the formation of a stable complex. GrpE releases ADP from DnaK; ATP binding to DnaK triggers the release of the substrate protein, thus completing the reaction cycle. Several rounds of ATP-dependent interactions between DnaJ, DnaK and GrpE are required for fully efficient folding. Also involved, together with DnaK and GrpE, in the DNA replication of plasmids through activation of initiation proteins.</text>
</comment>
<dbReference type="Pfam" id="PF00226">
    <property type="entry name" value="DnaJ"/>
    <property type="match status" value="1"/>
</dbReference>
<dbReference type="PANTHER" id="PTHR43096">
    <property type="entry name" value="DNAJ HOMOLOG 1, MITOCHONDRIAL-RELATED"/>
    <property type="match status" value="1"/>
</dbReference>